<accession>A0AAX3N0G0</accession>
<protein>
    <submittedName>
        <fullName evidence="1">Uncharacterized protein</fullName>
    </submittedName>
</protein>
<sequence>MSSSYTVQLTAAEAAFLFQLMDIPEGEAWSKIYEADVERGEAISPEQRYTQIAKGLEDAGLLAMEGREIILDAVLLELLKSCKYSSAVTILRSCTANNESTIIYGFLSGTEVTEMKWTSETGEVLFTALEEGLESFVSRMGDSLMLPDVQEQSGRISMHTETLNRLINQLGHPDDTMLQSILQNDQTVQGSSPLFPALMEACASARQQGTFEAVIRRTELRSATIYYIGSPQGNWLFIQDAERNLAQGYPVTEPEFIQTLYLITTRTLSVLTPN</sequence>
<organism evidence="1 2">
    <name type="scientific">Paenibacillus urinalis</name>
    <dbReference type="NCBI Taxonomy" id="521520"/>
    <lineage>
        <taxon>Bacteria</taxon>
        <taxon>Bacillati</taxon>
        <taxon>Bacillota</taxon>
        <taxon>Bacilli</taxon>
        <taxon>Bacillales</taxon>
        <taxon>Paenibacillaceae</taxon>
        <taxon>Paenibacillus</taxon>
    </lineage>
</organism>
<reference evidence="1" key="1">
    <citation type="submission" date="2023-02" db="EMBL/GenBank/DDBJ databases">
        <title>Pathogen: clinical or host-associated sample.</title>
        <authorList>
            <person name="Hergert J."/>
            <person name="Casey R."/>
            <person name="Wagner J."/>
            <person name="Young E.L."/>
            <person name="Oakeson K.F."/>
        </authorList>
    </citation>
    <scope>NUCLEOTIDE SEQUENCE</scope>
    <source>
        <strain evidence="1">2022CK-00830</strain>
    </source>
</reference>
<dbReference type="Proteomes" id="UP001220962">
    <property type="component" value="Chromosome"/>
</dbReference>
<dbReference type="RefSeq" id="WP_274359336.1">
    <property type="nucleotide sequence ID" value="NZ_CP118101.1"/>
</dbReference>
<evidence type="ECO:0000313" key="2">
    <source>
        <dbReference type="Proteomes" id="UP001220962"/>
    </source>
</evidence>
<evidence type="ECO:0000313" key="1">
    <source>
        <dbReference type="EMBL" id="WDH83113.1"/>
    </source>
</evidence>
<gene>
    <name evidence="1" type="ORF">PUW23_02385</name>
</gene>
<dbReference type="AlphaFoldDB" id="A0AAX3N0G0"/>
<proteinExistence type="predicted"/>
<dbReference type="EMBL" id="CP118101">
    <property type="protein sequence ID" value="WDH83113.1"/>
    <property type="molecule type" value="Genomic_DNA"/>
</dbReference>
<name>A0AAX3N0G0_9BACL</name>